<feature type="region of interest" description="Disordered" evidence="1">
    <location>
        <begin position="1"/>
        <end position="54"/>
    </location>
</feature>
<keyword evidence="3" id="KW-1185">Reference proteome</keyword>
<dbReference type="Ensembl" id="ENSHCOT00000011032.1">
    <property type="protein sequence ID" value="ENSHCOP00000018535.1"/>
    <property type="gene ID" value="ENSHCOG00000003146.1"/>
</dbReference>
<reference evidence="2" key="2">
    <citation type="submission" date="2025-09" db="UniProtKB">
        <authorList>
            <consortium name="Ensembl"/>
        </authorList>
    </citation>
    <scope>IDENTIFICATION</scope>
</reference>
<evidence type="ECO:0000313" key="3">
    <source>
        <dbReference type="Proteomes" id="UP000264820"/>
    </source>
</evidence>
<reference evidence="2" key="1">
    <citation type="submission" date="2025-08" db="UniProtKB">
        <authorList>
            <consortium name="Ensembl"/>
        </authorList>
    </citation>
    <scope>IDENTIFICATION</scope>
</reference>
<accession>A0A3Q3DRA8</accession>
<dbReference type="GeneTree" id="ENSGT01090000260600"/>
<proteinExistence type="predicted"/>
<feature type="compositionally biased region" description="Polar residues" evidence="1">
    <location>
        <begin position="1"/>
        <end position="24"/>
    </location>
</feature>
<dbReference type="OMA" id="WMEETSS"/>
<sequence length="103" mass="11565">MSQRKVGTKVSSKISDTHHVSSQVDTEDSDGSQRQGDISNDKEEEGRNLRDVAGDIWHSGTRRIDHGHEANEAQLLGRKVDLISVKCKALWELIIRQIEMAKT</sequence>
<name>A0A3Q3DRA8_HIPCM</name>
<evidence type="ECO:0000256" key="1">
    <source>
        <dbReference type="SAM" id="MobiDB-lite"/>
    </source>
</evidence>
<feature type="compositionally biased region" description="Basic and acidic residues" evidence="1">
    <location>
        <begin position="39"/>
        <end position="53"/>
    </location>
</feature>
<protein>
    <submittedName>
        <fullName evidence="2">Uncharacterized protein</fullName>
    </submittedName>
</protein>
<dbReference type="Proteomes" id="UP000264820">
    <property type="component" value="Unplaced"/>
</dbReference>
<organism evidence="2 3">
    <name type="scientific">Hippocampus comes</name>
    <name type="common">Tiger tail seahorse</name>
    <dbReference type="NCBI Taxonomy" id="109280"/>
    <lineage>
        <taxon>Eukaryota</taxon>
        <taxon>Metazoa</taxon>
        <taxon>Chordata</taxon>
        <taxon>Craniata</taxon>
        <taxon>Vertebrata</taxon>
        <taxon>Euteleostomi</taxon>
        <taxon>Actinopterygii</taxon>
        <taxon>Neopterygii</taxon>
        <taxon>Teleostei</taxon>
        <taxon>Neoteleostei</taxon>
        <taxon>Acanthomorphata</taxon>
        <taxon>Syngnathiaria</taxon>
        <taxon>Syngnathiformes</taxon>
        <taxon>Syngnathoidei</taxon>
        <taxon>Syngnathidae</taxon>
        <taxon>Hippocampus</taxon>
    </lineage>
</organism>
<evidence type="ECO:0000313" key="2">
    <source>
        <dbReference type="Ensembl" id="ENSHCOP00000018535.1"/>
    </source>
</evidence>
<dbReference type="AlphaFoldDB" id="A0A3Q3DRA8"/>